<proteinExistence type="predicted"/>
<dbReference type="EMBL" id="KL198069">
    <property type="protein sequence ID" value="KDQ10292.1"/>
    <property type="molecule type" value="Genomic_DNA"/>
</dbReference>
<organism evidence="1 2">
    <name type="scientific">Botryobasidium botryosum (strain FD-172 SS1)</name>
    <dbReference type="NCBI Taxonomy" id="930990"/>
    <lineage>
        <taxon>Eukaryota</taxon>
        <taxon>Fungi</taxon>
        <taxon>Dikarya</taxon>
        <taxon>Basidiomycota</taxon>
        <taxon>Agaricomycotina</taxon>
        <taxon>Agaricomycetes</taxon>
        <taxon>Cantharellales</taxon>
        <taxon>Botryobasidiaceae</taxon>
        <taxon>Botryobasidium</taxon>
    </lineage>
</organism>
<dbReference type="AlphaFoldDB" id="A0A067MEJ5"/>
<dbReference type="Pfam" id="PF18758">
    <property type="entry name" value="KDZ"/>
    <property type="match status" value="1"/>
</dbReference>
<dbReference type="Proteomes" id="UP000027195">
    <property type="component" value="Unassembled WGS sequence"/>
</dbReference>
<sequence>VHSYDVNCQYCWKMATRFAKCFLNVDLSVLESLIPKWHASAHHEDCQYEFSFYYTPGVGSTDGEAPECNWAVLNPLAPSAREMNTAHRHEVLDDHMNDINHQNMLSASEMQVFLYMSAL</sequence>
<dbReference type="OrthoDB" id="3257768at2759"/>
<dbReference type="STRING" id="930990.A0A067MEJ5"/>
<evidence type="ECO:0000313" key="2">
    <source>
        <dbReference type="Proteomes" id="UP000027195"/>
    </source>
</evidence>
<dbReference type="InterPro" id="IPR040521">
    <property type="entry name" value="KDZ"/>
</dbReference>
<reference evidence="2" key="1">
    <citation type="journal article" date="2014" name="Proc. Natl. Acad. Sci. U.S.A.">
        <title>Extensive sampling of basidiomycete genomes demonstrates inadequacy of the white-rot/brown-rot paradigm for wood decay fungi.</title>
        <authorList>
            <person name="Riley R."/>
            <person name="Salamov A.A."/>
            <person name="Brown D.W."/>
            <person name="Nagy L.G."/>
            <person name="Floudas D."/>
            <person name="Held B.W."/>
            <person name="Levasseur A."/>
            <person name="Lombard V."/>
            <person name="Morin E."/>
            <person name="Otillar R."/>
            <person name="Lindquist E.A."/>
            <person name="Sun H."/>
            <person name="LaButti K.M."/>
            <person name="Schmutz J."/>
            <person name="Jabbour D."/>
            <person name="Luo H."/>
            <person name="Baker S.E."/>
            <person name="Pisabarro A.G."/>
            <person name="Walton J.D."/>
            <person name="Blanchette R.A."/>
            <person name="Henrissat B."/>
            <person name="Martin F."/>
            <person name="Cullen D."/>
            <person name="Hibbett D.S."/>
            <person name="Grigoriev I.V."/>
        </authorList>
    </citation>
    <scope>NUCLEOTIDE SEQUENCE [LARGE SCALE GENOMIC DNA]</scope>
    <source>
        <strain evidence="2">FD-172 SS1</strain>
    </source>
</reference>
<protein>
    <submittedName>
        <fullName evidence="1">Uncharacterized protein</fullName>
    </submittedName>
</protein>
<feature type="non-terminal residue" evidence="1">
    <location>
        <position position="1"/>
    </location>
</feature>
<gene>
    <name evidence="1" type="ORF">BOTBODRAFT_116033</name>
</gene>
<dbReference type="HOGENOM" id="CLU_003703_5_2_1"/>
<dbReference type="InParanoid" id="A0A067MEJ5"/>
<keyword evidence="2" id="KW-1185">Reference proteome</keyword>
<name>A0A067MEJ5_BOTB1</name>
<accession>A0A067MEJ5</accession>
<evidence type="ECO:0000313" key="1">
    <source>
        <dbReference type="EMBL" id="KDQ10292.1"/>
    </source>
</evidence>